<organism evidence="2 3">
    <name type="scientific">Paractinoplanes abujensis</name>
    <dbReference type="NCBI Taxonomy" id="882441"/>
    <lineage>
        <taxon>Bacteria</taxon>
        <taxon>Bacillati</taxon>
        <taxon>Actinomycetota</taxon>
        <taxon>Actinomycetes</taxon>
        <taxon>Micromonosporales</taxon>
        <taxon>Micromonosporaceae</taxon>
        <taxon>Paractinoplanes</taxon>
    </lineage>
</organism>
<gene>
    <name evidence="2" type="ORF">BKA14_008490</name>
</gene>
<dbReference type="RefSeq" id="WP_184956358.1">
    <property type="nucleotide sequence ID" value="NZ_BOMC01000024.1"/>
</dbReference>
<feature type="chain" id="PRO_5030600916" evidence="1">
    <location>
        <begin position="29"/>
        <end position="140"/>
    </location>
</feature>
<feature type="signal peptide" evidence="1">
    <location>
        <begin position="1"/>
        <end position="28"/>
    </location>
</feature>
<evidence type="ECO:0000313" key="3">
    <source>
        <dbReference type="Proteomes" id="UP000542742"/>
    </source>
</evidence>
<keyword evidence="3" id="KW-1185">Reference proteome</keyword>
<keyword evidence="1" id="KW-0732">Signal</keyword>
<comment type="caution">
    <text evidence="2">The sequence shown here is derived from an EMBL/GenBank/DDBJ whole genome shotgun (WGS) entry which is preliminary data.</text>
</comment>
<evidence type="ECO:0000256" key="1">
    <source>
        <dbReference type="SAM" id="SignalP"/>
    </source>
</evidence>
<proteinExistence type="predicted"/>
<name>A0A7W7D102_9ACTN</name>
<sequence>MLVRGRIALASALSALTFASLGAVPAHAAADATIDVMFAFRVARGAAVDVSYGITCPADYRATVTVSLDQVRKDGLRASGTVTEQLTCAGTGVLEMGRVTANIGGAPFQVGSATLAVLATGCNNQDCFVVPVNQEIHVQN</sequence>
<protein>
    <submittedName>
        <fullName evidence="2">Uncharacterized protein</fullName>
    </submittedName>
</protein>
<evidence type="ECO:0000313" key="2">
    <source>
        <dbReference type="EMBL" id="MBB4698342.1"/>
    </source>
</evidence>
<dbReference type="EMBL" id="JACHMF010000001">
    <property type="protein sequence ID" value="MBB4698342.1"/>
    <property type="molecule type" value="Genomic_DNA"/>
</dbReference>
<dbReference type="Proteomes" id="UP000542742">
    <property type="component" value="Unassembled WGS sequence"/>
</dbReference>
<dbReference type="AlphaFoldDB" id="A0A7W7D102"/>
<reference evidence="2 3" key="1">
    <citation type="submission" date="2020-08" db="EMBL/GenBank/DDBJ databases">
        <title>Sequencing the genomes of 1000 actinobacteria strains.</title>
        <authorList>
            <person name="Klenk H.-P."/>
        </authorList>
    </citation>
    <scope>NUCLEOTIDE SEQUENCE [LARGE SCALE GENOMIC DNA]</scope>
    <source>
        <strain evidence="2 3">DSM 45518</strain>
    </source>
</reference>
<accession>A0A7W7D102</accession>